<dbReference type="InterPro" id="IPR054608">
    <property type="entry name" value="SYY-like_C"/>
</dbReference>
<dbReference type="InterPro" id="IPR036986">
    <property type="entry name" value="S4_RNA-bd_sf"/>
</dbReference>
<evidence type="ECO:0000256" key="5">
    <source>
        <dbReference type="ARBA" id="ARBA00022840"/>
    </source>
</evidence>
<dbReference type="NCBIfam" id="TIGR00234">
    <property type="entry name" value="tyrS"/>
    <property type="match status" value="1"/>
</dbReference>
<evidence type="ECO:0000256" key="3">
    <source>
        <dbReference type="ARBA" id="ARBA00022598"/>
    </source>
</evidence>
<feature type="binding site" evidence="11">
    <location>
        <position position="226"/>
    </location>
    <ligand>
        <name>L-tyrosine</name>
        <dbReference type="ChEBI" id="CHEBI:58315"/>
    </ligand>
</feature>
<feature type="short sequence motif" description="'HIGH' region" evidence="11">
    <location>
        <begin position="89"/>
        <end position="98"/>
    </location>
</feature>
<reference evidence="14 15" key="1">
    <citation type="submission" date="2019-09" db="EMBL/GenBank/DDBJ databases">
        <title>Genome sequence and assembly of Taibaiella sp.</title>
        <authorList>
            <person name="Chhetri G."/>
        </authorList>
    </citation>
    <scope>NUCLEOTIDE SEQUENCE [LARGE SCALE GENOMIC DNA]</scope>
    <source>
        <strain evidence="14 15">KVB11</strain>
    </source>
</reference>
<dbReference type="EC" id="6.1.1.1" evidence="11"/>
<sequence length="479" mass="54232">MLSKVNEQHIAFQLLLILCPSKSCQLYKTPLFLLTTSIFDNINTILKREVLATNFIPELQKRGLLQDIIPGTEEQLAKEMTSGYVGFDPTSDSLHIGSMLPIILLMHLQKAGHKPYALIGGATGMIGDPSGKSAERNLLDMDTLSKNVEGIKKQLSRFLNFNDNIPNKAELVNNYDWFKDFNFLDFIRDVGKHITVNYMMSKDSVKNRLEGTSGMSFTEFTYQLIQGYDFYYLNKENNIKLQFGGADQWGNIVTGTEMIRKKGGSDAFAFTCPLLKKADGGKFGKSESGNVWLDREKTSPYAFYQYWLNVADEDAKKLIKIFTFLPLSKIDELIKEHEGAEQLRILQKKLAEEITIMVHSKADFDAAIKTTNFLFGKNTNEDLNALSKEEFIELMTGVPFVSYKKDLLNESLDIIQFLSDTGIFPSKGEARKMIQGGGVSINRTKINKDITSLDKSYLLKDKFMLINKGRKEVHLVTFE</sequence>
<dbReference type="InterPro" id="IPR024088">
    <property type="entry name" value="Tyr-tRNA-ligase_bac-type"/>
</dbReference>
<evidence type="ECO:0000313" key="14">
    <source>
        <dbReference type="EMBL" id="KAA5536275.1"/>
    </source>
</evidence>
<evidence type="ECO:0000256" key="1">
    <source>
        <dbReference type="ARBA" id="ARBA00004496"/>
    </source>
</evidence>
<dbReference type="GO" id="GO:0042803">
    <property type="term" value="F:protein homodimerization activity"/>
    <property type="evidence" value="ECO:0007669"/>
    <property type="project" value="UniProtKB-ARBA"/>
</dbReference>
<protein>
    <recommendedName>
        <fullName evidence="11">Tyrosine--tRNA ligase</fullName>
        <ecNumber evidence="11">6.1.1.1</ecNumber>
    </recommendedName>
    <alternativeName>
        <fullName evidence="11">Tyrosyl-tRNA synthetase</fullName>
        <shortName evidence="11">TyrRS</shortName>
    </alternativeName>
</protein>
<dbReference type="GO" id="GO:0004831">
    <property type="term" value="F:tyrosine-tRNA ligase activity"/>
    <property type="evidence" value="ECO:0007669"/>
    <property type="project" value="UniProtKB-UniRule"/>
</dbReference>
<dbReference type="GO" id="GO:0005524">
    <property type="term" value="F:ATP binding"/>
    <property type="evidence" value="ECO:0007669"/>
    <property type="project" value="UniProtKB-UniRule"/>
</dbReference>
<keyword evidence="8 11" id="KW-0030">Aminoacyl-tRNA synthetase</keyword>
<feature type="binding site" evidence="11">
    <location>
        <position position="222"/>
    </location>
    <ligand>
        <name>L-tyrosine</name>
        <dbReference type="ChEBI" id="CHEBI:58315"/>
    </ligand>
</feature>
<dbReference type="PRINTS" id="PR01040">
    <property type="entry name" value="TRNASYNTHTYR"/>
</dbReference>
<dbReference type="Proteomes" id="UP000323632">
    <property type="component" value="Unassembled WGS sequence"/>
</dbReference>
<evidence type="ECO:0000256" key="6">
    <source>
        <dbReference type="ARBA" id="ARBA00022884"/>
    </source>
</evidence>
<dbReference type="Gene3D" id="3.10.290.10">
    <property type="entry name" value="RNA-binding S4 domain"/>
    <property type="match status" value="1"/>
</dbReference>
<comment type="subunit">
    <text evidence="11">Homodimer.</text>
</comment>
<dbReference type="PANTHER" id="PTHR11766">
    <property type="entry name" value="TYROSYL-TRNA SYNTHETASE"/>
    <property type="match status" value="1"/>
</dbReference>
<dbReference type="InterPro" id="IPR002305">
    <property type="entry name" value="aa-tRNA-synth_Ic"/>
</dbReference>
<dbReference type="Pfam" id="PF00579">
    <property type="entry name" value="tRNA-synt_1b"/>
    <property type="match status" value="1"/>
</dbReference>
<comment type="similarity">
    <text evidence="10 11">Belongs to the class-I aminoacyl-tRNA synthetase family. TyrS type 1 subfamily.</text>
</comment>
<dbReference type="FunFam" id="3.40.50.620:FF:000008">
    <property type="entry name" value="Tyrosine--tRNA ligase"/>
    <property type="match status" value="1"/>
</dbReference>
<dbReference type="GO" id="GO:0005829">
    <property type="term" value="C:cytosol"/>
    <property type="evidence" value="ECO:0007669"/>
    <property type="project" value="TreeGrafter"/>
</dbReference>
<feature type="binding site" evidence="11">
    <location>
        <position position="84"/>
    </location>
    <ligand>
        <name>L-tyrosine</name>
        <dbReference type="ChEBI" id="CHEBI:58315"/>
    </ligand>
</feature>
<feature type="domain" description="Tyrosine--tRNA ligase SYY-like C-terminal" evidence="13">
    <location>
        <begin position="392"/>
        <end position="476"/>
    </location>
</feature>
<dbReference type="Pfam" id="PF22421">
    <property type="entry name" value="SYY_C-terminal"/>
    <property type="match status" value="1"/>
</dbReference>
<keyword evidence="7 11" id="KW-0648">Protein biosynthesis</keyword>
<comment type="catalytic activity">
    <reaction evidence="9 11">
        <text>tRNA(Tyr) + L-tyrosine + ATP = L-tyrosyl-tRNA(Tyr) + AMP + diphosphate + H(+)</text>
        <dbReference type="Rhea" id="RHEA:10220"/>
        <dbReference type="Rhea" id="RHEA-COMP:9706"/>
        <dbReference type="Rhea" id="RHEA-COMP:9707"/>
        <dbReference type="ChEBI" id="CHEBI:15378"/>
        <dbReference type="ChEBI" id="CHEBI:30616"/>
        <dbReference type="ChEBI" id="CHEBI:33019"/>
        <dbReference type="ChEBI" id="CHEBI:58315"/>
        <dbReference type="ChEBI" id="CHEBI:78442"/>
        <dbReference type="ChEBI" id="CHEBI:78536"/>
        <dbReference type="ChEBI" id="CHEBI:456215"/>
        <dbReference type="EC" id="6.1.1.1"/>
    </reaction>
</comment>
<dbReference type="SUPFAM" id="SSF52374">
    <property type="entry name" value="Nucleotidylyl transferase"/>
    <property type="match status" value="1"/>
</dbReference>
<evidence type="ECO:0000256" key="4">
    <source>
        <dbReference type="ARBA" id="ARBA00022741"/>
    </source>
</evidence>
<evidence type="ECO:0000256" key="10">
    <source>
        <dbReference type="ARBA" id="ARBA00060965"/>
    </source>
</evidence>
<dbReference type="GO" id="GO:0003723">
    <property type="term" value="F:RNA binding"/>
    <property type="evidence" value="ECO:0007669"/>
    <property type="project" value="UniProtKB-KW"/>
</dbReference>
<accession>A0A5M6CTD7</accession>
<comment type="function">
    <text evidence="11">Catalyzes the attachment of tyrosine to tRNA(Tyr) in a two-step reaction: tyrosine is first activated by ATP to form Tyr-AMP and then transferred to the acceptor end of tRNA(Tyr).</text>
</comment>
<dbReference type="EMBL" id="VWSH01000001">
    <property type="protein sequence ID" value="KAA5536275.1"/>
    <property type="molecule type" value="Genomic_DNA"/>
</dbReference>
<evidence type="ECO:0000256" key="11">
    <source>
        <dbReference type="HAMAP-Rule" id="MF_02006"/>
    </source>
</evidence>
<evidence type="ECO:0000259" key="13">
    <source>
        <dbReference type="Pfam" id="PF22421"/>
    </source>
</evidence>
<dbReference type="InterPro" id="IPR002307">
    <property type="entry name" value="Tyr-tRNA-ligase"/>
</dbReference>
<evidence type="ECO:0000256" key="12">
    <source>
        <dbReference type="PROSITE-ProRule" id="PRU00182"/>
    </source>
</evidence>
<keyword evidence="3 11" id="KW-0436">Ligase</keyword>
<keyword evidence="5 11" id="KW-0067">ATP-binding</keyword>
<name>A0A5M6CTD7_9BACT</name>
<dbReference type="AlphaFoldDB" id="A0A5M6CTD7"/>
<feature type="binding site" evidence="11">
    <location>
        <position position="285"/>
    </location>
    <ligand>
        <name>ATP</name>
        <dbReference type="ChEBI" id="CHEBI:30616"/>
    </ligand>
</feature>
<dbReference type="Gene3D" id="3.40.50.620">
    <property type="entry name" value="HUPs"/>
    <property type="match status" value="1"/>
</dbReference>
<dbReference type="InterPro" id="IPR014729">
    <property type="entry name" value="Rossmann-like_a/b/a_fold"/>
</dbReference>
<comment type="subcellular location">
    <subcellularLocation>
        <location evidence="1 11">Cytoplasm</location>
    </subcellularLocation>
</comment>
<comment type="caution">
    <text evidence="14">The sequence shown here is derived from an EMBL/GenBank/DDBJ whole genome shotgun (WGS) entry which is preliminary data.</text>
</comment>
<keyword evidence="2 11" id="KW-0963">Cytoplasm</keyword>
<dbReference type="PANTHER" id="PTHR11766:SF0">
    <property type="entry name" value="TYROSINE--TRNA LIGASE, MITOCHONDRIAL"/>
    <property type="match status" value="1"/>
</dbReference>
<organism evidence="14 15">
    <name type="scientific">Taibaiella lutea</name>
    <dbReference type="NCBI Taxonomy" id="2608001"/>
    <lineage>
        <taxon>Bacteria</taxon>
        <taxon>Pseudomonadati</taxon>
        <taxon>Bacteroidota</taxon>
        <taxon>Chitinophagia</taxon>
        <taxon>Chitinophagales</taxon>
        <taxon>Chitinophagaceae</taxon>
        <taxon>Taibaiella</taxon>
    </lineage>
</organism>
<keyword evidence="15" id="KW-1185">Reference proteome</keyword>
<dbReference type="HAMAP" id="MF_02006">
    <property type="entry name" value="Tyr_tRNA_synth_type1"/>
    <property type="match status" value="1"/>
</dbReference>
<evidence type="ECO:0000313" key="15">
    <source>
        <dbReference type="Proteomes" id="UP000323632"/>
    </source>
</evidence>
<dbReference type="FunFam" id="1.10.240.10:FF:000001">
    <property type="entry name" value="Tyrosine--tRNA ligase"/>
    <property type="match status" value="1"/>
</dbReference>
<feature type="short sequence motif" description="'KMSKS' region" evidence="11">
    <location>
        <begin position="282"/>
        <end position="286"/>
    </location>
</feature>
<evidence type="ECO:0000256" key="8">
    <source>
        <dbReference type="ARBA" id="ARBA00023146"/>
    </source>
</evidence>
<keyword evidence="6 12" id="KW-0694">RNA-binding</keyword>
<keyword evidence="4 11" id="KW-0547">Nucleotide-binding</keyword>
<dbReference type="CDD" id="cd00805">
    <property type="entry name" value="TyrRS_core"/>
    <property type="match status" value="1"/>
</dbReference>
<evidence type="ECO:0000256" key="9">
    <source>
        <dbReference type="ARBA" id="ARBA00048248"/>
    </source>
</evidence>
<dbReference type="InterPro" id="IPR024107">
    <property type="entry name" value="Tyr-tRNA-ligase_bac_1"/>
</dbReference>
<evidence type="ECO:0000256" key="2">
    <source>
        <dbReference type="ARBA" id="ARBA00022490"/>
    </source>
</evidence>
<evidence type="ECO:0000256" key="7">
    <source>
        <dbReference type="ARBA" id="ARBA00022917"/>
    </source>
</evidence>
<dbReference type="CDD" id="cd00165">
    <property type="entry name" value="S4"/>
    <property type="match status" value="1"/>
</dbReference>
<dbReference type="GO" id="GO:0006437">
    <property type="term" value="P:tyrosyl-tRNA aminoacylation"/>
    <property type="evidence" value="ECO:0007669"/>
    <property type="project" value="UniProtKB-UniRule"/>
</dbReference>
<gene>
    <name evidence="11" type="primary">tyrS</name>
    <name evidence="14" type="ORF">F0919_01000</name>
</gene>
<dbReference type="SUPFAM" id="SSF55174">
    <property type="entry name" value="Alpha-L RNA-binding motif"/>
    <property type="match status" value="1"/>
</dbReference>
<proteinExistence type="inferred from homology"/>
<dbReference type="PROSITE" id="PS50889">
    <property type="entry name" value="S4"/>
    <property type="match status" value="1"/>
</dbReference>
<dbReference type="Gene3D" id="1.10.240.10">
    <property type="entry name" value="Tyrosyl-Transfer RNA Synthetase"/>
    <property type="match status" value="1"/>
</dbReference>